<dbReference type="PRINTS" id="PR01264">
    <property type="entry name" value="MECHCHANNEL"/>
</dbReference>
<dbReference type="PANTHER" id="PTHR30266">
    <property type="entry name" value="MECHANOSENSITIVE CHANNEL MSCL"/>
    <property type="match status" value="1"/>
</dbReference>
<keyword evidence="3" id="KW-1003">Cell membrane</keyword>
<evidence type="ECO:0008006" key="13">
    <source>
        <dbReference type="Google" id="ProtNLM"/>
    </source>
</evidence>
<proteinExistence type="predicted"/>
<name>A0ABP4VQA5_9ACTN</name>
<evidence type="ECO:0000256" key="7">
    <source>
        <dbReference type="ARBA" id="ARBA00023136"/>
    </source>
</evidence>
<dbReference type="PANTHER" id="PTHR30266:SF2">
    <property type="entry name" value="LARGE-CONDUCTANCE MECHANOSENSITIVE CHANNEL"/>
    <property type="match status" value="1"/>
</dbReference>
<evidence type="ECO:0000256" key="1">
    <source>
        <dbReference type="ARBA" id="ARBA00004141"/>
    </source>
</evidence>
<dbReference type="Proteomes" id="UP001500655">
    <property type="component" value="Unassembled WGS sequence"/>
</dbReference>
<keyword evidence="5 10" id="KW-1133">Transmembrane helix</keyword>
<evidence type="ECO:0000256" key="5">
    <source>
        <dbReference type="ARBA" id="ARBA00022989"/>
    </source>
</evidence>
<evidence type="ECO:0000256" key="10">
    <source>
        <dbReference type="SAM" id="Phobius"/>
    </source>
</evidence>
<evidence type="ECO:0000256" key="8">
    <source>
        <dbReference type="ARBA" id="ARBA00023303"/>
    </source>
</evidence>
<evidence type="ECO:0000313" key="11">
    <source>
        <dbReference type="EMBL" id="GAA1734572.1"/>
    </source>
</evidence>
<dbReference type="InterPro" id="IPR001185">
    <property type="entry name" value="MS_channel"/>
</dbReference>
<keyword evidence="6" id="KW-0406">Ion transport</keyword>
<keyword evidence="4 10" id="KW-0812">Transmembrane</keyword>
<protein>
    <recommendedName>
        <fullName evidence="13">Large-conductance mechanosensitive channel</fullName>
    </recommendedName>
</protein>
<dbReference type="SUPFAM" id="SSF81330">
    <property type="entry name" value="Gated mechanosensitive channel"/>
    <property type="match status" value="1"/>
</dbReference>
<evidence type="ECO:0000313" key="12">
    <source>
        <dbReference type="Proteomes" id="UP001500655"/>
    </source>
</evidence>
<feature type="transmembrane region" description="Helical" evidence="10">
    <location>
        <begin position="76"/>
        <end position="98"/>
    </location>
</feature>
<comment type="subcellular location">
    <subcellularLocation>
        <location evidence="1">Membrane</location>
        <topology evidence="1">Multi-pass membrane protein</topology>
    </subcellularLocation>
</comment>
<comment type="caution">
    <text evidence="11">The sequence shown here is derived from an EMBL/GenBank/DDBJ whole genome shotgun (WGS) entry which is preliminary data.</text>
</comment>
<accession>A0ABP4VQA5</accession>
<evidence type="ECO:0000256" key="9">
    <source>
        <dbReference type="SAM" id="MobiDB-lite"/>
    </source>
</evidence>
<dbReference type="InterPro" id="IPR037673">
    <property type="entry name" value="MSC/AndL"/>
</dbReference>
<sequence>MRKLVREFRAFAMSGNMLDLALGFIIGTAFAALVQSLAENVLMQMVAAVAGQPDYADLTITIGSAKINYGTFVTDLLNFLILTAVLFFVIKMISWLGIAKGRVFGRRDCPWCEEEVPAEALVCKFCRHPLVEKLPTLAEAQARLDAREARRIPGLLDRRRPPASSPGDQPPDDDPPIASPLTPVDR</sequence>
<evidence type="ECO:0000256" key="4">
    <source>
        <dbReference type="ARBA" id="ARBA00022692"/>
    </source>
</evidence>
<feature type="compositionally biased region" description="Basic and acidic residues" evidence="9">
    <location>
        <begin position="149"/>
        <end position="160"/>
    </location>
</feature>
<evidence type="ECO:0000256" key="6">
    <source>
        <dbReference type="ARBA" id="ARBA00023065"/>
    </source>
</evidence>
<reference evidence="12" key="1">
    <citation type="journal article" date="2019" name="Int. J. Syst. Evol. Microbiol.">
        <title>The Global Catalogue of Microorganisms (GCM) 10K type strain sequencing project: providing services to taxonomists for standard genome sequencing and annotation.</title>
        <authorList>
            <consortium name="The Broad Institute Genomics Platform"/>
            <consortium name="The Broad Institute Genome Sequencing Center for Infectious Disease"/>
            <person name="Wu L."/>
            <person name="Ma J."/>
        </authorList>
    </citation>
    <scope>NUCLEOTIDE SEQUENCE [LARGE SCALE GENOMIC DNA]</scope>
    <source>
        <strain evidence="12">JCM 13249</strain>
    </source>
</reference>
<evidence type="ECO:0000256" key="3">
    <source>
        <dbReference type="ARBA" id="ARBA00022475"/>
    </source>
</evidence>
<dbReference type="RefSeq" id="WP_344075483.1">
    <property type="nucleotide sequence ID" value="NZ_BAAALS010000001.1"/>
</dbReference>
<dbReference type="NCBIfam" id="TIGR00220">
    <property type="entry name" value="mscL"/>
    <property type="match status" value="1"/>
</dbReference>
<dbReference type="Pfam" id="PF01741">
    <property type="entry name" value="MscL"/>
    <property type="match status" value="1"/>
</dbReference>
<gene>
    <name evidence="11" type="ORF">GCM10009681_00930</name>
</gene>
<keyword evidence="8" id="KW-0407">Ion channel</keyword>
<dbReference type="InterPro" id="IPR036019">
    <property type="entry name" value="MscL_channel"/>
</dbReference>
<feature type="region of interest" description="Disordered" evidence="9">
    <location>
        <begin position="149"/>
        <end position="186"/>
    </location>
</feature>
<keyword evidence="7 10" id="KW-0472">Membrane</keyword>
<dbReference type="EMBL" id="BAAALS010000001">
    <property type="protein sequence ID" value="GAA1734572.1"/>
    <property type="molecule type" value="Genomic_DNA"/>
</dbReference>
<dbReference type="Gene3D" id="1.10.1200.120">
    <property type="entry name" value="Large-conductance mechanosensitive channel, MscL, domain 1"/>
    <property type="match status" value="1"/>
</dbReference>
<keyword evidence="2" id="KW-0813">Transport</keyword>
<organism evidence="11 12">
    <name type="scientific">Luedemannella helvata</name>
    <dbReference type="NCBI Taxonomy" id="349315"/>
    <lineage>
        <taxon>Bacteria</taxon>
        <taxon>Bacillati</taxon>
        <taxon>Actinomycetota</taxon>
        <taxon>Actinomycetes</taxon>
        <taxon>Micromonosporales</taxon>
        <taxon>Micromonosporaceae</taxon>
        <taxon>Luedemannella</taxon>
    </lineage>
</organism>
<keyword evidence="12" id="KW-1185">Reference proteome</keyword>
<evidence type="ECO:0000256" key="2">
    <source>
        <dbReference type="ARBA" id="ARBA00022448"/>
    </source>
</evidence>